<keyword evidence="4 10" id="KW-0498">Mitosis</keyword>
<comment type="similarity">
    <text evidence="1 10">Belongs to the SPC24 family.</text>
</comment>
<keyword evidence="7 10" id="KW-0539">Nucleus</keyword>
<keyword evidence="5 10" id="KW-0995">Kinetochore</keyword>
<feature type="coiled-coil region" evidence="11">
    <location>
        <begin position="99"/>
        <end position="126"/>
    </location>
</feature>
<comment type="subunit">
    <text evidence="10">Component of the NDC80 complex.</text>
</comment>
<evidence type="ECO:0000256" key="2">
    <source>
        <dbReference type="ARBA" id="ARBA00022454"/>
    </source>
</evidence>
<dbReference type="Pfam" id="PF08286">
    <property type="entry name" value="Spc24"/>
    <property type="match status" value="1"/>
</dbReference>
<proteinExistence type="inferred from homology"/>
<dbReference type="PANTHER" id="PTHR22142">
    <property type="match status" value="1"/>
</dbReference>
<evidence type="ECO:0000256" key="9">
    <source>
        <dbReference type="ARBA" id="ARBA00023328"/>
    </source>
</evidence>
<comment type="caution">
    <text evidence="12">The sequence shown here is derived from an EMBL/GenBank/DDBJ whole genome shotgun (WGS) entry which is preliminary data.</text>
</comment>
<accession>A0ABR3IUY9</accession>
<dbReference type="Proteomes" id="UP001556367">
    <property type="component" value="Unassembled WGS sequence"/>
</dbReference>
<comment type="subcellular location">
    <subcellularLocation>
        <location evidence="10">Nucleus</location>
    </subcellularLocation>
    <subcellularLocation>
        <location evidence="10">Chromosome</location>
        <location evidence="10">Centromere</location>
        <location evidence="10">Kinetochore</location>
    </subcellularLocation>
</comment>
<evidence type="ECO:0000256" key="7">
    <source>
        <dbReference type="ARBA" id="ARBA00023242"/>
    </source>
</evidence>
<keyword evidence="2 10" id="KW-0158">Chromosome</keyword>
<evidence type="ECO:0000313" key="12">
    <source>
        <dbReference type="EMBL" id="KAL0947088.1"/>
    </source>
</evidence>
<keyword evidence="9 10" id="KW-0137">Centromere</keyword>
<evidence type="ECO:0000256" key="1">
    <source>
        <dbReference type="ARBA" id="ARBA00007804"/>
    </source>
</evidence>
<evidence type="ECO:0000256" key="4">
    <source>
        <dbReference type="ARBA" id="ARBA00022776"/>
    </source>
</evidence>
<name>A0ABR3IUY9_9AGAR</name>
<evidence type="ECO:0000313" key="13">
    <source>
        <dbReference type="Proteomes" id="UP001556367"/>
    </source>
</evidence>
<dbReference type="InterPro" id="IPR013252">
    <property type="entry name" value="Ndc80_Spc24"/>
</dbReference>
<dbReference type="PANTHER" id="PTHR22142:SF2">
    <property type="entry name" value="KINETOCHORE PROTEIN SPC24"/>
    <property type="match status" value="1"/>
</dbReference>
<organism evidence="12 13">
    <name type="scientific">Hohenbuehelia grisea</name>
    <dbReference type="NCBI Taxonomy" id="104357"/>
    <lineage>
        <taxon>Eukaryota</taxon>
        <taxon>Fungi</taxon>
        <taxon>Dikarya</taxon>
        <taxon>Basidiomycota</taxon>
        <taxon>Agaricomycotina</taxon>
        <taxon>Agaricomycetes</taxon>
        <taxon>Agaricomycetidae</taxon>
        <taxon>Agaricales</taxon>
        <taxon>Pleurotineae</taxon>
        <taxon>Pleurotaceae</taxon>
        <taxon>Hohenbuehelia</taxon>
    </lineage>
</organism>
<protein>
    <recommendedName>
        <fullName evidence="10">Kinetochore protein Spc24</fullName>
    </recommendedName>
</protein>
<evidence type="ECO:0000256" key="11">
    <source>
        <dbReference type="SAM" id="Coils"/>
    </source>
</evidence>
<evidence type="ECO:0000256" key="3">
    <source>
        <dbReference type="ARBA" id="ARBA00022618"/>
    </source>
</evidence>
<keyword evidence="6 11" id="KW-0175">Coiled coil</keyword>
<comment type="function">
    <text evidence="10">Acts as a component of the essential kinetochore-associated NDC80 complex, which is required for chromosome segregation and spindle checkpoint activity.</text>
</comment>
<evidence type="ECO:0000256" key="8">
    <source>
        <dbReference type="ARBA" id="ARBA00023306"/>
    </source>
</evidence>
<evidence type="ECO:0000256" key="10">
    <source>
        <dbReference type="RuleBase" id="RU368011"/>
    </source>
</evidence>
<dbReference type="EMBL" id="JASNQZ010000015">
    <property type="protein sequence ID" value="KAL0947088.1"/>
    <property type="molecule type" value="Genomic_DNA"/>
</dbReference>
<evidence type="ECO:0000256" key="6">
    <source>
        <dbReference type="ARBA" id="ARBA00023054"/>
    </source>
</evidence>
<keyword evidence="13" id="KW-1185">Reference proteome</keyword>
<reference evidence="13" key="1">
    <citation type="submission" date="2024-06" db="EMBL/GenBank/DDBJ databases">
        <title>Multi-omics analyses provide insights into the biosynthesis of the anticancer antibiotic pleurotin in Hohenbuehelia grisea.</title>
        <authorList>
            <person name="Weaver J.A."/>
            <person name="Alberti F."/>
        </authorList>
    </citation>
    <scope>NUCLEOTIDE SEQUENCE [LARGE SCALE GENOMIC DNA]</scope>
    <source>
        <strain evidence="13">T-177</strain>
    </source>
</reference>
<evidence type="ECO:0000256" key="5">
    <source>
        <dbReference type="ARBA" id="ARBA00022838"/>
    </source>
</evidence>
<keyword evidence="8 10" id="KW-0131">Cell cycle</keyword>
<keyword evidence="3 10" id="KW-0132">Cell division</keyword>
<sequence length="196" mass="21771">MSKERELQEAIKLIKEMMPIVDPEEDFNTIVIAEEHIAASEARKRKELDEAHGNLKALSRILDAARTSSTRPRSVPSAEAHAAALNELDANRLSLAKAISDYEGLLANKEGEYTALKEEARRLEESDPALDHEKELDGTALKLRIFQGLGFTVVPHEDRPRKLLVRAESNDVHPVTLSANDANGDETNRLWDLASS</sequence>
<gene>
    <name evidence="12" type="ORF">HGRIS_013229</name>
</gene>